<proteinExistence type="inferred from homology"/>
<keyword evidence="5" id="KW-0539">Nucleus</keyword>
<dbReference type="OrthoDB" id="414546at2759"/>
<feature type="domain" description="MI" evidence="6">
    <location>
        <begin position="166"/>
        <end position="291"/>
    </location>
</feature>
<evidence type="ECO:0000256" key="5">
    <source>
        <dbReference type="ARBA" id="ARBA00023242"/>
    </source>
</evidence>
<comment type="similarity">
    <text evidence="2">Belongs to the PDCD4 family.</text>
</comment>
<evidence type="ECO:0000256" key="3">
    <source>
        <dbReference type="ARBA" id="ARBA00022490"/>
    </source>
</evidence>
<evidence type="ECO:0000313" key="7">
    <source>
        <dbReference type="EMBL" id="ETO26857.1"/>
    </source>
</evidence>
<keyword evidence="8" id="KW-1185">Reference proteome</keyword>
<evidence type="ECO:0000313" key="8">
    <source>
        <dbReference type="Proteomes" id="UP000023152"/>
    </source>
</evidence>
<keyword evidence="4" id="KW-0677">Repeat</keyword>
<dbReference type="PROSITE" id="PS51366">
    <property type="entry name" value="MI"/>
    <property type="match status" value="2"/>
</dbReference>
<comment type="subcellular location">
    <subcellularLocation>
        <location evidence="1">Cytoplasm</location>
    </subcellularLocation>
</comment>
<dbReference type="PANTHER" id="PTHR12626">
    <property type="entry name" value="PROGRAMMED CELL DEATH 4"/>
    <property type="match status" value="1"/>
</dbReference>
<comment type="caution">
    <text evidence="7">The sequence shown here is derived from an EMBL/GenBank/DDBJ whole genome shotgun (WGS) entry which is preliminary data.</text>
</comment>
<feature type="domain" description="MI" evidence="6">
    <location>
        <begin position="1"/>
        <end position="98"/>
    </location>
</feature>
<evidence type="ECO:0000256" key="2">
    <source>
        <dbReference type="ARBA" id="ARBA00005497"/>
    </source>
</evidence>
<accession>X6NN87</accession>
<protein>
    <recommendedName>
        <fullName evidence="6">MI domain-containing protein</fullName>
    </recommendedName>
</protein>
<sequence>MGTRFYSFEVVKQIISTSMDRDNRCRELASKFLSVAIGDGPEDAIDRQSAELGFTVLLQRVEDLFKDVPDVLHYLSCFVARCIADEVLAPSFLESVHLLETDMGYAIIFRAQNLLKGRHANKRLQNVIYLFFFFFERMECCIDTSFSNLYVLIKIWGVSSEKPVKELKTAISAIVREFLVNEDMNETIDNIRDLNVPLFSHEIVKQCISAVTDYTPVNLDAPVSDSVRSKKAELVAELLSTCVKNNIIPSEELDRGFQRVRERINDLKLDSPQIAKYYNEIASKFKDVPLC</sequence>
<name>X6NN87_RETFI</name>
<dbReference type="Gene3D" id="1.25.40.180">
    <property type="match status" value="2"/>
</dbReference>
<evidence type="ECO:0000256" key="4">
    <source>
        <dbReference type="ARBA" id="ARBA00022737"/>
    </source>
</evidence>
<evidence type="ECO:0000256" key="1">
    <source>
        <dbReference type="ARBA" id="ARBA00004496"/>
    </source>
</evidence>
<dbReference type="GO" id="GO:0005737">
    <property type="term" value="C:cytoplasm"/>
    <property type="evidence" value="ECO:0007669"/>
    <property type="project" value="UniProtKB-SubCell"/>
</dbReference>
<organism evidence="7 8">
    <name type="scientific">Reticulomyxa filosa</name>
    <dbReference type="NCBI Taxonomy" id="46433"/>
    <lineage>
        <taxon>Eukaryota</taxon>
        <taxon>Sar</taxon>
        <taxon>Rhizaria</taxon>
        <taxon>Retaria</taxon>
        <taxon>Foraminifera</taxon>
        <taxon>Monothalamids</taxon>
        <taxon>Reticulomyxidae</taxon>
        <taxon>Reticulomyxa</taxon>
    </lineage>
</organism>
<keyword evidence="3" id="KW-0963">Cytoplasm</keyword>
<gene>
    <name evidence="7" type="ORF">RFI_10277</name>
</gene>
<dbReference type="SUPFAM" id="SSF48371">
    <property type="entry name" value="ARM repeat"/>
    <property type="match status" value="2"/>
</dbReference>
<dbReference type="InterPro" id="IPR039778">
    <property type="entry name" value="PDCD4"/>
</dbReference>
<dbReference type="InterPro" id="IPR003891">
    <property type="entry name" value="Initiation_fac_eIF4g_MI"/>
</dbReference>
<dbReference type="PANTHER" id="PTHR12626:SF0">
    <property type="entry name" value="PROGRAMMED CELL DEATH PROTEIN 4"/>
    <property type="match status" value="1"/>
</dbReference>
<dbReference type="GO" id="GO:0045892">
    <property type="term" value="P:negative regulation of DNA-templated transcription"/>
    <property type="evidence" value="ECO:0007669"/>
    <property type="project" value="InterPro"/>
</dbReference>
<reference evidence="7 8" key="1">
    <citation type="journal article" date="2013" name="Curr. Biol.">
        <title>The Genome of the Foraminiferan Reticulomyxa filosa.</title>
        <authorList>
            <person name="Glockner G."/>
            <person name="Hulsmann N."/>
            <person name="Schleicher M."/>
            <person name="Noegel A.A."/>
            <person name="Eichinger L."/>
            <person name="Gallinger C."/>
            <person name="Pawlowski J."/>
            <person name="Sierra R."/>
            <person name="Euteneuer U."/>
            <person name="Pillet L."/>
            <person name="Moustafa A."/>
            <person name="Platzer M."/>
            <person name="Groth M."/>
            <person name="Szafranski K."/>
            <person name="Schliwa M."/>
        </authorList>
    </citation>
    <scope>NUCLEOTIDE SEQUENCE [LARGE SCALE GENOMIC DNA]</scope>
</reference>
<dbReference type="Pfam" id="PF02847">
    <property type="entry name" value="MA3"/>
    <property type="match status" value="2"/>
</dbReference>
<dbReference type="Proteomes" id="UP000023152">
    <property type="component" value="Unassembled WGS sequence"/>
</dbReference>
<evidence type="ECO:0000259" key="6">
    <source>
        <dbReference type="PROSITE" id="PS51366"/>
    </source>
</evidence>
<dbReference type="EMBL" id="ASPP01007598">
    <property type="protein sequence ID" value="ETO26857.1"/>
    <property type="molecule type" value="Genomic_DNA"/>
</dbReference>
<dbReference type="AlphaFoldDB" id="X6NN87"/>
<dbReference type="InterPro" id="IPR016024">
    <property type="entry name" value="ARM-type_fold"/>
</dbReference>